<dbReference type="InterPro" id="IPR050570">
    <property type="entry name" value="Cell_wall_metabolism_enzyme"/>
</dbReference>
<dbReference type="Gene3D" id="2.70.70.10">
    <property type="entry name" value="Glucose Permease (Domain IIA)"/>
    <property type="match status" value="1"/>
</dbReference>
<accession>A0ABT1SZ97</accession>
<feature type="domain" description="M23ase beta-sheet core" evidence="1">
    <location>
        <begin position="35"/>
        <end position="128"/>
    </location>
</feature>
<dbReference type="PANTHER" id="PTHR21666">
    <property type="entry name" value="PEPTIDASE-RELATED"/>
    <property type="match status" value="1"/>
</dbReference>
<sequence length="143" mass="15890">MIRLIFCCCYFLPLQHLSLTSGYGNRIHPVTGNVRFHPGIDLRARQDTVFAVMPGCVQTVNYNPILGIHIILVNGDLKLLFGHLSQVFVLHGDSIGAGTPIAITGSTGRVTGEHLHFSVSYRNKHLNPLHFIYALMNNLNKNK</sequence>
<dbReference type="PANTHER" id="PTHR21666:SF270">
    <property type="entry name" value="MUREIN HYDROLASE ACTIVATOR ENVC"/>
    <property type="match status" value="1"/>
</dbReference>
<dbReference type="Pfam" id="PF01551">
    <property type="entry name" value="Peptidase_M23"/>
    <property type="match status" value="1"/>
</dbReference>
<dbReference type="CDD" id="cd12797">
    <property type="entry name" value="M23_peptidase"/>
    <property type="match status" value="1"/>
</dbReference>
<dbReference type="RefSeq" id="WP_256537860.1">
    <property type="nucleotide sequence ID" value="NZ_JANHOH010000001.1"/>
</dbReference>
<reference evidence="2 3" key="1">
    <citation type="submission" date="2022-07" db="EMBL/GenBank/DDBJ databases">
        <title>Mucilaginibacter sp. JC4.</title>
        <authorList>
            <person name="Le V."/>
            <person name="Ko S.-R."/>
            <person name="Ahn C.-Y."/>
            <person name="Oh H.-M."/>
        </authorList>
    </citation>
    <scope>NUCLEOTIDE SEQUENCE [LARGE SCALE GENOMIC DNA]</scope>
    <source>
        <strain evidence="2 3">JC4</strain>
    </source>
</reference>
<gene>
    <name evidence="2" type="ORF">NPE20_06830</name>
</gene>
<name>A0ABT1SZ97_9SPHI</name>
<evidence type="ECO:0000259" key="1">
    <source>
        <dbReference type="Pfam" id="PF01551"/>
    </source>
</evidence>
<evidence type="ECO:0000313" key="2">
    <source>
        <dbReference type="EMBL" id="MCQ6957662.1"/>
    </source>
</evidence>
<dbReference type="InterPro" id="IPR016047">
    <property type="entry name" value="M23ase_b-sheet_dom"/>
</dbReference>
<evidence type="ECO:0000313" key="3">
    <source>
        <dbReference type="Proteomes" id="UP001204376"/>
    </source>
</evidence>
<dbReference type="InterPro" id="IPR011055">
    <property type="entry name" value="Dup_hybrid_motif"/>
</dbReference>
<dbReference type="Proteomes" id="UP001204376">
    <property type="component" value="Unassembled WGS sequence"/>
</dbReference>
<comment type="caution">
    <text evidence="2">The sequence shown here is derived from an EMBL/GenBank/DDBJ whole genome shotgun (WGS) entry which is preliminary data.</text>
</comment>
<protein>
    <submittedName>
        <fullName evidence="2">M23 family metallopeptidase</fullName>
    </submittedName>
</protein>
<organism evidence="2 3">
    <name type="scientific">Mucilaginibacter aquariorum</name>
    <dbReference type="NCBI Taxonomy" id="2967225"/>
    <lineage>
        <taxon>Bacteria</taxon>
        <taxon>Pseudomonadati</taxon>
        <taxon>Bacteroidota</taxon>
        <taxon>Sphingobacteriia</taxon>
        <taxon>Sphingobacteriales</taxon>
        <taxon>Sphingobacteriaceae</taxon>
        <taxon>Mucilaginibacter</taxon>
    </lineage>
</organism>
<dbReference type="SUPFAM" id="SSF51261">
    <property type="entry name" value="Duplicated hybrid motif"/>
    <property type="match status" value="1"/>
</dbReference>
<proteinExistence type="predicted"/>
<keyword evidence="3" id="KW-1185">Reference proteome</keyword>
<dbReference type="EMBL" id="JANHOH010000001">
    <property type="protein sequence ID" value="MCQ6957662.1"/>
    <property type="molecule type" value="Genomic_DNA"/>
</dbReference>